<name>A0ABR0F358_ZASCE</name>
<dbReference type="Proteomes" id="UP001305779">
    <property type="component" value="Unassembled WGS sequence"/>
</dbReference>
<organism evidence="2 3">
    <name type="scientific">Zasmidium cellare</name>
    <name type="common">Wine cellar mold</name>
    <name type="synonym">Racodium cellare</name>
    <dbReference type="NCBI Taxonomy" id="395010"/>
    <lineage>
        <taxon>Eukaryota</taxon>
        <taxon>Fungi</taxon>
        <taxon>Dikarya</taxon>
        <taxon>Ascomycota</taxon>
        <taxon>Pezizomycotina</taxon>
        <taxon>Dothideomycetes</taxon>
        <taxon>Dothideomycetidae</taxon>
        <taxon>Mycosphaerellales</taxon>
        <taxon>Mycosphaerellaceae</taxon>
        <taxon>Zasmidium</taxon>
    </lineage>
</organism>
<accession>A0ABR0F358</accession>
<reference evidence="2 3" key="1">
    <citation type="journal article" date="2023" name="G3 (Bethesda)">
        <title>A chromosome-level genome assembly of Zasmidium syzygii isolated from banana leaves.</title>
        <authorList>
            <person name="van Westerhoven A.C."/>
            <person name="Mehrabi R."/>
            <person name="Talebi R."/>
            <person name="Steentjes M.B.F."/>
            <person name="Corcolon B."/>
            <person name="Chong P.A."/>
            <person name="Kema G.H.J."/>
            <person name="Seidl M.F."/>
        </authorList>
    </citation>
    <scope>NUCLEOTIDE SEQUENCE [LARGE SCALE GENOMIC DNA]</scope>
    <source>
        <strain evidence="2 3">P124</strain>
    </source>
</reference>
<gene>
    <name evidence="2" type="ORF">PRZ48_002122</name>
</gene>
<evidence type="ECO:0000313" key="2">
    <source>
        <dbReference type="EMBL" id="KAK4508384.1"/>
    </source>
</evidence>
<evidence type="ECO:0000313" key="3">
    <source>
        <dbReference type="Proteomes" id="UP001305779"/>
    </source>
</evidence>
<feature type="compositionally biased region" description="Low complexity" evidence="1">
    <location>
        <begin position="256"/>
        <end position="267"/>
    </location>
</feature>
<dbReference type="EMBL" id="JAXOVC010000001">
    <property type="protein sequence ID" value="KAK4508384.1"/>
    <property type="molecule type" value="Genomic_DNA"/>
</dbReference>
<evidence type="ECO:0000256" key="1">
    <source>
        <dbReference type="SAM" id="MobiDB-lite"/>
    </source>
</evidence>
<keyword evidence="3" id="KW-1185">Reference proteome</keyword>
<feature type="region of interest" description="Disordered" evidence="1">
    <location>
        <begin position="464"/>
        <end position="487"/>
    </location>
</feature>
<sequence>MAKIFKLCAEYERTAQHTGWSSLLRRFTRKPTWKKVSKYDNILNNVGKIGARKGSSQVGRKPVGICKMTATTPTRRSTSPVANSPKRTWYSSLSRKRDDNMDALVHLLSGDFLREINFVLRGGEILLEKRRQCSQMRNEGQNLRALADKIQSALIAAQLQQDMAALSSADRDRQQVDDLREQAEAIVIHHNRLNDEIAHGMRVLMLAWDDIKKGAGPRLEQARLLEAVDETAIRARLLASLPDNDVFPPEHKSYNPTAPTAAASKSAQETSAEQQGKEAIRKARLRAVDVYNEAHTVVRLHHEKYKEQLNNHLKGINPGWPSWEARWTQADFDRHHLWLAMQHSKAVREAEEAFFKTIDDAYLAGVEPMQPFQIYGYHDDPGDNPADSVRGGVPSVRIHAWREMLPRSPPNPEPWGPGVVRYPSEQMSDLEGDVEAWETWSHREEDMQKTRLLEKYRGPRPLGWTLPAEKGSANGGDGGRLMNSHLI</sequence>
<feature type="region of interest" description="Disordered" evidence="1">
    <location>
        <begin position="245"/>
        <end position="277"/>
    </location>
</feature>
<comment type="caution">
    <text evidence="2">The sequence shown here is derived from an EMBL/GenBank/DDBJ whole genome shotgun (WGS) entry which is preliminary data.</text>
</comment>
<protein>
    <submittedName>
        <fullName evidence="2">Uncharacterized protein</fullName>
    </submittedName>
</protein>
<proteinExistence type="predicted"/>